<evidence type="ECO:0000313" key="1">
    <source>
        <dbReference type="EMBL" id="MBD7963551.1"/>
    </source>
</evidence>
<gene>
    <name evidence="1" type="ORF">H9648_05735</name>
</gene>
<dbReference type="EMBL" id="JACSQM010000002">
    <property type="protein sequence ID" value="MBD7963551.1"/>
    <property type="molecule type" value="Genomic_DNA"/>
</dbReference>
<reference evidence="1 2" key="1">
    <citation type="submission" date="2020-08" db="EMBL/GenBank/DDBJ databases">
        <title>A Genomic Blueprint of the Chicken Gut Microbiome.</title>
        <authorList>
            <person name="Gilroy R."/>
            <person name="Ravi A."/>
            <person name="Getino M."/>
            <person name="Pursley I."/>
            <person name="Horton D.L."/>
            <person name="Alikhan N.-F."/>
            <person name="Baker D."/>
            <person name="Gharbi K."/>
            <person name="Hall N."/>
            <person name="Watson M."/>
            <person name="Adriaenssens E.M."/>
            <person name="Foster-Nyarko E."/>
            <person name="Jarju S."/>
            <person name="Secka A."/>
            <person name="Antonio M."/>
            <person name="Oren A."/>
            <person name="Chaudhuri R."/>
            <person name="La Ragione R.M."/>
            <person name="Hildebrand F."/>
            <person name="Pallen M.J."/>
        </authorList>
    </citation>
    <scope>NUCLEOTIDE SEQUENCE [LARGE SCALE GENOMIC DNA]</scope>
    <source>
        <strain evidence="1 2">Sa2CUA10</strain>
    </source>
</reference>
<dbReference type="InterPro" id="IPR011051">
    <property type="entry name" value="RmlC_Cupin_sf"/>
</dbReference>
<dbReference type="Proteomes" id="UP000603641">
    <property type="component" value="Unassembled WGS sequence"/>
</dbReference>
<dbReference type="Gene3D" id="2.60.120.10">
    <property type="entry name" value="Jelly Rolls"/>
    <property type="match status" value="1"/>
</dbReference>
<accession>A0ABR8SJ90</accession>
<dbReference type="SUPFAM" id="SSF51182">
    <property type="entry name" value="RmlC-like cupins"/>
    <property type="match status" value="1"/>
</dbReference>
<organism evidence="1 2">
    <name type="scientific">Fictibacillus norfolkensis</name>
    <dbReference type="NCBI Taxonomy" id="2762233"/>
    <lineage>
        <taxon>Bacteria</taxon>
        <taxon>Bacillati</taxon>
        <taxon>Bacillota</taxon>
        <taxon>Bacilli</taxon>
        <taxon>Bacillales</taxon>
        <taxon>Fictibacillaceae</taxon>
        <taxon>Fictibacillus</taxon>
    </lineage>
</organism>
<dbReference type="InterPro" id="IPR014710">
    <property type="entry name" value="RmlC-like_jellyroll"/>
</dbReference>
<comment type="caution">
    <text evidence="1">The sequence shown here is derived from an EMBL/GenBank/DDBJ whole genome shotgun (WGS) entry which is preliminary data.</text>
</comment>
<evidence type="ECO:0000313" key="2">
    <source>
        <dbReference type="Proteomes" id="UP000603641"/>
    </source>
</evidence>
<protein>
    <submittedName>
        <fullName evidence="1">Cupin</fullName>
    </submittedName>
</protein>
<name>A0ABR8SJ90_9BACL</name>
<dbReference type="RefSeq" id="WP_191752936.1">
    <property type="nucleotide sequence ID" value="NZ_JACSQM010000002.1"/>
</dbReference>
<keyword evidence="2" id="KW-1185">Reference proteome</keyword>
<sequence length="117" mass="12935">MEIFQFTKESGTHISKFNSDFIMSKIARTEKPAHIGCVHLDAGGVIGFHQAAIPQLLLVVNGEGEVCGEDKIMHKINTGEAAFWIKNEFHETFTQNGLTAIIIESETLEPASFMTLK</sequence>
<proteinExistence type="predicted"/>